<dbReference type="RefSeq" id="XP_075095238.1">
    <property type="nucleotide sequence ID" value="XM_075239137.1"/>
</dbReference>
<dbReference type="Proteomes" id="UP000790787">
    <property type="component" value="Chromosome 19"/>
</dbReference>
<sequence length="255" mass="30116">MNADDEGWKTVKNKYVSKGSRNVEKNMGVSTSNGLNTLDPSSSQVPAQTILKAAKYLEEVGLQEKEFILIRTFSIQRMYRKLRGEFPKCSRRRLICNNYGAPRWVFILYLNLQGRLQIIDRIAKWSQIEDLTCPLCAREPQTTEHLFFKCEMTSQMWERLLEWQGIKKRAQGWSEEVQWAEIHAKGQSAMANMYRLCMAACVYHIWMERNLRIFQGKSRTKEIILRLIAQEVHNRGNQYKKLTRKLQAMKWYPRD</sequence>
<accession>A0AC58TDE0</accession>
<evidence type="ECO:0000313" key="1">
    <source>
        <dbReference type="Proteomes" id="UP000790787"/>
    </source>
</evidence>
<name>A0AC58TDE0_TOBAC</name>
<evidence type="ECO:0000313" key="2">
    <source>
        <dbReference type="RefSeq" id="XP_075095238.1"/>
    </source>
</evidence>
<reference evidence="2" key="2">
    <citation type="submission" date="2025-08" db="UniProtKB">
        <authorList>
            <consortium name="RefSeq"/>
        </authorList>
    </citation>
    <scope>IDENTIFICATION</scope>
    <source>
        <tissue evidence="2">Leaf</tissue>
    </source>
</reference>
<proteinExistence type="predicted"/>
<organism evidence="1 2">
    <name type="scientific">Nicotiana tabacum</name>
    <name type="common">Common tobacco</name>
    <dbReference type="NCBI Taxonomy" id="4097"/>
    <lineage>
        <taxon>Eukaryota</taxon>
        <taxon>Viridiplantae</taxon>
        <taxon>Streptophyta</taxon>
        <taxon>Embryophyta</taxon>
        <taxon>Tracheophyta</taxon>
        <taxon>Spermatophyta</taxon>
        <taxon>Magnoliopsida</taxon>
        <taxon>eudicotyledons</taxon>
        <taxon>Gunneridae</taxon>
        <taxon>Pentapetalae</taxon>
        <taxon>asterids</taxon>
        <taxon>lamiids</taxon>
        <taxon>Solanales</taxon>
        <taxon>Solanaceae</taxon>
        <taxon>Nicotianoideae</taxon>
        <taxon>Nicotianeae</taxon>
        <taxon>Nicotiana</taxon>
    </lineage>
</organism>
<reference evidence="1" key="1">
    <citation type="journal article" date="2014" name="Nat. Commun.">
        <title>The tobacco genome sequence and its comparison with those of tomato and potato.</title>
        <authorList>
            <person name="Sierro N."/>
            <person name="Battey J.N."/>
            <person name="Ouadi S."/>
            <person name="Bakaher N."/>
            <person name="Bovet L."/>
            <person name="Willig A."/>
            <person name="Goepfert S."/>
            <person name="Peitsch M.C."/>
            <person name="Ivanov N.V."/>
        </authorList>
    </citation>
    <scope>NUCLEOTIDE SEQUENCE [LARGE SCALE GENOMIC DNA]</scope>
</reference>
<gene>
    <name evidence="2" type="primary">LOC142173531</name>
</gene>
<protein>
    <submittedName>
        <fullName evidence="2">Uncharacterized protein LOC142173531</fullName>
    </submittedName>
</protein>
<keyword evidence="1" id="KW-1185">Reference proteome</keyword>